<evidence type="ECO:0000313" key="3">
    <source>
        <dbReference type="Proteomes" id="UP000633219"/>
    </source>
</evidence>
<dbReference type="EMBL" id="JAEQNC010000004">
    <property type="protein sequence ID" value="MBL0371998.1"/>
    <property type="molecule type" value="Genomic_DNA"/>
</dbReference>
<dbReference type="CDD" id="cd03454">
    <property type="entry name" value="YdeM"/>
    <property type="match status" value="1"/>
</dbReference>
<dbReference type="PANTHER" id="PTHR43664:SF1">
    <property type="entry name" value="BETA-METHYLMALYL-COA DEHYDRATASE"/>
    <property type="match status" value="1"/>
</dbReference>
<organism evidence="2 3">
    <name type="scientific">Rhizobium setariae</name>
    <dbReference type="NCBI Taxonomy" id="2801340"/>
    <lineage>
        <taxon>Bacteria</taxon>
        <taxon>Pseudomonadati</taxon>
        <taxon>Pseudomonadota</taxon>
        <taxon>Alphaproteobacteria</taxon>
        <taxon>Hyphomicrobiales</taxon>
        <taxon>Rhizobiaceae</taxon>
        <taxon>Rhizobium/Agrobacterium group</taxon>
        <taxon>Rhizobium</taxon>
    </lineage>
</organism>
<gene>
    <name evidence="2" type="ORF">JJB09_08155</name>
</gene>
<dbReference type="Pfam" id="PF01575">
    <property type="entry name" value="MaoC_dehydratas"/>
    <property type="match status" value="1"/>
</dbReference>
<feature type="domain" description="MaoC-like" evidence="1">
    <location>
        <begin position="9"/>
        <end position="119"/>
    </location>
</feature>
<dbReference type="AlphaFoldDB" id="A0A936YKM6"/>
<dbReference type="PANTHER" id="PTHR43664">
    <property type="entry name" value="MONOAMINE OXIDASE-RELATED"/>
    <property type="match status" value="1"/>
</dbReference>
<dbReference type="Proteomes" id="UP000633219">
    <property type="component" value="Unassembled WGS sequence"/>
</dbReference>
<dbReference type="InterPro" id="IPR002539">
    <property type="entry name" value="MaoC-like_dom"/>
</dbReference>
<name>A0A936YKM6_9HYPH</name>
<protein>
    <submittedName>
        <fullName evidence="2">MaoC family dehydratase</fullName>
    </submittedName>
</protein>
<proteinExistence type="predicted"/>
<accession>A0A936YKM6</accession>
<sequence length="155" mass="16983">MKLRDAMKPGEPVTIGSYTFTSESIVEFAQEFDPHFFHVDAEMAKSSLFGGLCASGWHVCSAAMKCNVANIFEQSAKIAAAGGEPPKLGPSPGVRNLKWLKPVFAGDTVTYAMTFNHDRAVPNRPGRNICDLTYEGVNQRGETVMRFDCTVVEFD</sequence>
<evidence type="ECO:0000313" key="2">
    <source>
        <dbReference type="EMBL" id="MBL0371998.1"/>
    </source>
</evidence>
<dbReference type="InterPro" id="IPR029069">
    <property type="entry name" value="HotDog_dom_sf"/>
</dbReference>
<dbReference type="Gene3D" id="3.10.129.10">
    <property type="entry name" value="Hotdog Thioesterase"/>
    <property type="match status" value="1"/>
</dbReference>
<dbReference type="SUPFAM" id="SSF54637">
    <property type="entry name" value="Thioesterase/thiol ester dehydrase-isomerase"/>
    <property type="match status" value="1"/>
</dbReference>
<comment type="caution">
    <text evidence="2">The sequence shown here is derived from an EMBL/GenBank/DDBJ whole genome shotgun (WGS) entry which is preliminary data.</text>
</comment>
<keyword evidence="3" id="KW-1185">Reference proteome</keyword>
<reference evidence="2" key="1">
    <citation type="submission" date="2021-01" db="EMBL/GenBank/DDBJ databases">
        <title>Rhizobium sp. strain KVB221 16S ribosomal RNA gene Genome sequencing and assembly.</title>
        <authorList>
            <person name="Kang M."/>
        </authorList>
    </citation>
    <scope>NUCLEOTIDE SEQUENCE</scope>
    <source>
        <strain evidence="2">KVB221</strain>
    </source>
</reference>
<dbReference type="RefSeq" id="WP_201655873.1">
    <property type="nucleotide sequence ID" value="NZ_JAEQNC010000004.1"/>
</dbReference>
<evidence type="ECO:0000259" key="1">
    <source>
        <dbReference type="Pfam" id="PF01575"/>
    </source>
</evidence>
<dbReference type="InterPro" id="IPR052342">
    <property type="entry name" value="MCH/BMMD"/>
</dbReference>